<dbReference type="Gene3D" id="3.40.50.720">
    <property type="entry name" value="NAD(P)-binding Rossmann-like Domain"/>
    <property type="match status" value="1"/>
</dbReference>
<dbReference type="Proteomes" id="UP001209681">
    <property type="component" value="Unassembled WGS sequence"/>
</dbReference>
<dbReference type="Gene3D" id="3.40.366.10">
    <property type="entry name" value="Malonyl-Coenzyme A Acyl Carrier Protein, domain 2"/>
    <property type="match status" value="1"/>
</dbReference>
<dbReference type="InterPro" id="IPR049900">
    <property type="entry name" value="PKS_mFAS_DH"/>
</dbReference>
<dbReference type="InterPro" id="IPR001227">
    <property type="entry name" value="Ac_transferase_dom_sf"/>
</dbReference>
<dbReference type="PANTHER" id="PTHR43775">
    <property type="entry name" value="FATTY ACID SYNTHASE"/>
    <property type="match status" value="1"/>
</dbReference>
<feature type="domain" description="Carrier" evidence="6">
    <location>
        <begin position="2627"/>
        <end position="2706"/>
    </location>
</feature>
<comment type="caution">
    <text evidence="9">The sequence shown here is derived from an EMBL/GenBank/DDBJ whole genome shotgun (WGS) entry which is preliminary data.</text>
</comment>
<feature type="domain" description="Carrier" evidence="6">
    <location>
        <begin position="2823"/>
        <end position="2902"/>
    </location>
</feature>
<dbReference type="InterPro" id="IPR049552">
    <property type="entry name" value="PKS_DH_N"/>
</dbReference>
<keyword evidence="2" id="KW-0597">Phosphoprotein</keyword>
<dbReference type="InterPro" id="IPR009081">
    <property type="entry name" value="PP-bd_ACP"/>
</dbReference>
<keyword evidence="1" id="KW-0596">Phosphopantetheine</keyword>
<gene>
    <name evidence="9" type="ORF">OOT00_14625</name>
</gene>
<feature type="domain" description="Ketosynthase family 3 (KS3)" evidence="7">
    <location>
        <begin position="695"/>
        <end position="1156"/>
    </location>
</feature>
<feature type="active site" description="Proton donor; for dehydratase activity" evidence="4">
    <location>
        <position position="3695"/>
    </location>
</feature>
<evidence type="ECO:0000256" key="4">
    <source>
        <dbReference type="PROSITE-ProRule" id="PRU01363"/>
    </source>
</evidence>
<dbReference type="Pfam" id="PF08659">
    <property type="entry name" value="KR"/>
    <property type="match status" value="1"/>
</dbReference>
<evidence type="ECO:0000256" key="2">
    <source>
        <dbReference type="ARBA" id="ARBA00022553"/>
    </source>
</evidence>
<feature type="region of interest" description="Disordered" evidence="5">
    <location>
        <begin position="2908"/>
        <end position="2970"/>
    </location>
</feature>
<reference evidence="9 10" key="1">
    <citation type="submission" date="2022-11" db="EMBL/GenBank/DDBJ databases">
        <title>Desulfobotulus tamanensis H1 sp. nov. - anaerobic, alkaliphilic, sulphate reducing bacterium isolated from terrestrial mud volcano.</title>
        <authorList>
            <person name="Frolova A."/>
            <person name="Merkel A.Y."/>
            <person name="Slobodkin A.I."/>
        </authorList>
    </citation>
    <scope>NUCLEOTIDE SEQUENCE [LARGE SCALE GENOMIC DNA]</scope>
    <source>
        <strain evidence="9 10">H1</strain>
    </source>
</reference>
<dbReference type="InterPro" id="IPR042104">
    <property type="entry name" value="PKS_dehydratase_sf"/>
</dbReference>
<dbReference type="Pfam" id="PF00109">
    <property type="entry name" value="ketoacyl-synt"/>
    <property type="match status" value="3"/>
</dbReference>
<sequence>MQRILDCRLPLLACLPQKVFNLRYMESLHRAGGLPVLDAEFMDTEAVLGAGRTLDEKNILFAIRVPLSRKDLLEKLKKNPPRYLEALIFSYDFEDALKNLDLKAWPVKRLLELKHTGHGPELSRMGVHGLVLKGLEAGGSVSRHTALILMQEYLETSDLPLFIHGGVGMHTAAGFFSAGASGLVLDAQLWLCRESPLGENFRKLLNGIEDLDTLLLEGPEGSRYRFFARLGTRLAQDLKKLEPRFVLGADQKSEEARILSETLKEKMADLSDGAAESVQSLFYLGQDAVFARHFLRRGEGVEAMIHGLFEEVRKSLAVLETADPLRAGTPLAKEHGVRYPIMQGPMANISDNVDFAQKVAEAGGLPFFAMGSLPVPLAETMLEKASEKGIPCGAGLIGIEAFNRRLPEHMDLTRKFNIPFALIAGGSPAQVRELEASGIRTYLHTPATRMLENALVGGVSRFILEGTECGGHVGSLTSLVLWEMGTELLSQLDDAALQEKTLVYAGGISTEAASHFISGMAAGLSQRGLKIGIQVGTAYLFTGEIVETGALHTRYQKEVLHQKETQVIGRTVGLPSRTLASPFAIRMRELEHSRMETGDPLSERKDAFEKDNMGSLLIAAKGMVPDFSGKSVECRMLEEEDIFEKGNFCVGDSLVFFKDTCTVKSIHGRLFDNKTALRQHLDTLERLTRPDGEILDEIAVVGMGCVLPDAPSPEAFWENILNRHVSIRKMEESRLPSLYVSEDKSAEDKSYTSVAADVRDFTFDPVKYGLDAKTGARLSRSQQLVLEAAYQAANSGGFSVPNSKGSKTLPLETPVILASCLGNELTHDLHMKYWTPEILSVLKALPEFETLEEGEKTALVKGIRESLAGKFRNEPPDTAVLNIEASRVAAFLGVEGPNYLIDAACATSFAALDCAMQELLSGRAQAAIVGGINTNLAPETFVGFSKMGALSAQGSWPFDGRADGFVLGEGAVVFILKRMRDAVAEGDKIFGVIRGMGASSDGKGKAIAAPNVKGQVLAMTRAFENMKRPLVPEAVTFLEAHGTSTRMGDAAELESVKGFYGKNPSLGVSSAKSQVGHLLGGAGAAGLLKALLALNHRILPPNGDFEELGPVHDLSGTGIFVVKDASPWPVEKDQPLLAAVSAYGFGGINYHCVLEAPTSDYRPLKREVFPDLSFDPNDQRIVVAGMGLVLPGTEDEDSFMETMASGKSLLTEKAHLGFDAKAYAEEDREYRIPYLKAGLCGDFTFDAMRFRIPPKSLAFIDRAQLLALTAADRAIRGAGLEEELKTPTNRVGVMLGAISSTRHVENILRIRLDFVAACMEKTKGLSPEKSTKLAEALTAVFRKRLPPNTEDTTPGLLTNIVSGRVANVLNCNGPNFTVDAACASSGFALRAAMMHLVSGRCDYVISGGVDSAFYPAALLVFKRLGLLSKEDTRFWDKGKSQGVNLSEGAAVQVLTTYAKAKEKGLPILGEIRSIAMASRAGESVFALSENLLAREMGAAYREAGMLPSDLHHLDPFGFGHRIPDSMEKRAVHMGLDGASGISFGNIKPEYGYYKGANPAIILSRLLLMQKNRRRLPHHSFDPETTLMEAGGPLVSPDAAEDFGQMRRPALATNLHGFGGNHGHMVVSALPPFLRKEEAGKEERLADSLQPSLALPATLSGMSVLLSGQGAQKVGMMKDLYGAYPEIRSLGDQAERLFQAKRGKSLLRLMFEGKGGDLNHTENTQPAVFLASAAIHSLLVKKGLKPDAWLGHSLGEYTALFASGALDFDAAFSLVLTRSSLMQRAAGDFPGSIMAVFKGPQEVADLIAAFNAEGVYIANKNAPGQTVVSGEKMAMLRFGEFLTQKSVLFRKLNLSGAFHTPLFADAAKGMAKALGPLRFQTQALPRIISNVTAKPYPEDENAVKELLTRQMVSPVEFMEGVRHLYDQGCRSFLEVGPGNLLARLVESHRLEGLDLRSAVDPKKGERASMEALFTSLGREKGLSEKREVPPQTKNHSARNQADIKGSFTMKEDEDKGFAAFLEANRSRMEAALLEEYEKEQDGLRLKAYENFGFYTGAVSIAGVSVGLPGSGRAVFSDDHFDSLIQGQNFIEALGQEEKEAMFQRNIRRLHKTPEGNARFVDIASTDEVIHLAGKLGFFDPEGEYGLEKGQDISIALAMAAGLEALKDARIPLLEGQSKAGSRLAGEELALPASMQETTGVIFTGLFPGWETLIHEMEAFQQHRYQEGPGRALESLYYDLMENISERSLKQRVAGWFHAIRPLWEKKEDYRFDSTFLDKITPLASAHFAKMIRARGPNVHLSGACASTTQAIAVAEDWIRSGRCERVVVIGSETATASGQGPWISAGFLSLGAASIEKEISKAAKPFDADRNGTLLGAGATALVVERRDRIRERGLEGQAEILGSFLANAAFHTTRIDVPYLAETMARFVRQVEARHGLDAESYASRMVFMSHETFTPARGGSADAEIEALRAAYGRDAGKITITNTKGLTGHTLGAAIEDAVMVKALQRGQTPPVAHLKKVPEHFSDLKFSRGERGDFQYGLHFSAGFGSHFALLMVKRTEERATENNAAYEAWLSAISGMEKPDLKMKNRVLVLASAPGFSGESLPAFAKEKPPAPVMKAKAEPKVSSRVKILEEIRNILSEQTGYGVDMLAEDLDLEADLGIDTVKQVEIFSKVMGHFGLGAEEDAPLRELSTLGKIADYIAAQSGAVSLEEKEDGKASGAGASGREHILEEIRNILSEQTGYGTDMLAEDLDLEADLGIDTVKQVEIFSKVMGHFGLGAEEDAPLRELSTLGKIADYIAAQSGAVSLEEKEVAEVSAAGVSGREAILSEIRNILSEQTGYGTDMLAEDLDLEADLGIDTVKQVEIFSKVMGHFGLGAEEDAPLRELSTLGKIADYIAAQKGALNASGAEDTRKLSPHPGPLPEGEGDKRPGFATAPFVPEEGRRGKSLVSESPGSEEDPSLLPADPSGSEKGLFRFLPDVRKAPAEAGPRFGISGRKVLVTLDDQGLAAPVMEGLEAAGAVILTAGRDRGDYLLEDRDAEKSALLFGEIAKAHPDLCGLVLLHPLNTEVPEGRERMPAVLFTAIHALRESLNRQGAFIAMPAFQSVIFPTAMGIREGEMRPDPVQAAFSGFLKSLAREFPHTRIKVTDFGDKRFDAPSMASRFVKELLTGDGRVETGFVGDTRFLPTLLEKKVQGQKNILSGCTVLVTGGAGGITFEMVKALAEEEKDVAFILVGRSDLKDLTPETAGLSLKDLMARLADKMPGLSPLHLKKTAERMQGLHRTAESLRLLEEKGVSVRYVSADVTDSAAVQKLAESFPEVDAIIHGAGVEESQVFDKKTLDSFLRVFTPKVRGMAHLLKAFSGHDLKAIFAFSSVTARFGNAGQCDYTAANDMLGKMVLAEQVKRPHCVTKVLAWTAWEGTGMATRGSVKTVLESRGLTFLPLKAGIRFFLGECRSPEPCEAVFTGKDRAFDPDGLLPLAGQGPVLDAFLDAGLEPDGKTARFVRTLTLERDLFLKDHSLDGVPLFLGATGLETLAEAALQVSCRRYVTEIEDFSIPYGIKLLKNRPKRLEIRAKGPEADSVTVEMLSSFTRPGSSETTETLHYTGRVQTADLRPGVQLMAIPDLPGLRHKGSLGDLIYRPTRLFMDGVFRSIESVAGFDGRQLVTLMRDAGQGFFFAGVKAPDFRIPVVLLDAMFQTGGLFNMLGKGTPVLPSSFSRLRIFDMPEARTAYVCVTEKKAELEKTDLFDMALVDANGRLMVRVEDFQMIRIPAAAGFSLEGEVEAFGVKKVS</sequence>
<dbReference type="SMART" id="SM00826">
    <property type="entry name" value="PKS_DH"/>
    <property type="match status" value="1"/>
</dbReference>
<dbReference type="PROSITE" id="PS50075">
    <property type="entry name" value="CARRIER"/>
    <property type="match status" value="3"/>
</dbReference>
<dbReference type="RefSeq" id="WP_265426152.1">
    <property type="nucleotide sequence ID" value="NZ_JAPFPW010000025.1"/>
</dbReference>
<protein>
    <submittedName>
        <fullName evidence="9">SDR family NAD(P)-dependent oxidoreductase</fullName>
    </submittedName>
</protein>
<dbReference type="PANTHER" id="PTHR43775:SF37">
    <property type="entry name" value="SI:DKEY-61P9.11"/>
    <property type="match status" value="1"/>
</dbReference>
<dbReference type="InterPro" id="IPR014043">
    <property type="entry name" value="Acyl_transferase_dom"/>
</dbReference>
<dbReference type="PROSITE" id="PS52004">
    <property type="entry name" value="KS3_2"/>
    <property type="match status" value="3"/>
</dbReference>
<dbReference type="InterPro" id="IPR014030">
    <property type="entry name" value="Ketoacyl_synth_N"/>
</dbReference>
<evidence type="ECO:0000313" key="10">
    <source>
        <dbReference type="Proteomes" id="UP001209681"/>
    </source>
</evidence>
<dbReference type="InterPro" id="IPR050091">
    <property type="entry name" value="PKS_NRPS_Biosynth_Enz"/>
</dbReference>
<dbReference type="SUPFAM" id="SSF47336">
    <property type="entry name" value="ACP-like"/>
    <property type="match status" value="3"/>
</dbReference>
<dbReference type="SMART" id="SM00825">
    <property type="entry name" value="PKS_KS"/>
    <property type="match status" value="1"/>
</dbReference>
<dbReference type="InterPro" id="IPR049551">
    <property type="entry name" value="PKS_DH_C"/>
</dbReference>
<dbReference type="Pfam" id="PF00698">
    <property type="entry name" value="Acyl_transf_1"/>
    <property type="match status" value="1"/>
</dbReference>
<evidence type="ECO:0000259" key="6">
    <source>
        <dbReference type="PROSITE" id="PS50075"/>
    </source>
</evidence>
<dbReference type="SMART" id="SM00827">
    <property type="entry name" value="PKS_AT"/>
    <property type="match status" value="1"/>
</dbReference>
<dbReference type="InterPro" id="IPR057326">
    <property type="entry name" value="KR_dom"/>
</dbReference>
<feature type="domain" description="Ketosynthase family 3 (KS3)" evidence="7">
    <location>
        <begin position="1178"/>
        <end position="1628"/>
    </location>
</feature>
<evidence type="ECO:0000259" key="8">
    <source>
        <dbReference type="PROSITE" id="PS52019"/>
    </source>
</evidence>
<dbReference type="InterPro" id="IPR016036">
    <property type="entry name" value="Malonyl_transacylase_ACP-bd"/>
</dbReference>
<dbReference type="Gene3D" id="3.10.129.110">
    <property type="entry name" value="Polyketide synthase dehydratase"/>
    <property type="match status" value="1"/>
</dbReference>
<dbReference type="InterPro" id="IPR013785">
    <property type="entry name" value="Aldolase_TIM"/>
</dbReference>
<dbReference type="PROSITE" id="PS52019">
    <property type="entry name" value="PKS_MFAS_DH"/>
    <property type="match status" value="1"/>
</dbReference>
<dbReference type="Gene3D" id="1.10.1200.10">
    <property type="entry name" value="ACP-like"/>
    <property type="match status" value="3"/>
</dbReference>
<dbReference type="SMART" id="SM00822">
    <property type="entry name" value="PKS_KR"/>
    <property type="match status" value="1"/>
</dbReference>
<dbReference type="Gene3D" id="3.20.20.70">
    <property type="entry name" value="Aldolase class I"/>
    <property type="match status" value="2"/>
</dbReference>
<dbReference type="EMBL" id="JAPFPW010000025">
    <property type="protein sequence ID" value="MCW7755220.1"/>
    <property type="molecule type" value="Genomic_DNA"/>
</dbReference>
<feature type="domain" description="Ketosynthase family 3 (KS3)" evidence="7">
    <location>
        <begin position="2054"/>
        <end position="2558"/>
    </location>
</feature>
<evidence type="ECO:0000259" key="7">
    <source>
        <dbReference type="PROSITE" id="PS52004"/>
    </source>
</evidence>
<dbReference type="SUPFAM" id="SSF51735">
    <property type="entry name" value="NAD(P)-binding Rossmann-fold domains"/>
    <property type="match status" value="2"/>
</dbReference>
<organism evidence="9 10">
    <name type="scientific">Desulfobotulus pelophilus</name>
    <dbReference type="NCBI Taxonomy" id="2823377"/>
    <lineage>
        <taxon>Bacteria</taxon>
        <taxon>Pseudomonadati</taxon>
        <taxon>Thermodesulfobacteriota</taxon>
        <taxon>Desulfobacteria</taxon>
        <taxon>Desulfobacterales</taxon>
        <taxon>Desulfobacteraceae</taxon>
        <taxon>Desulfobotulus</taxon>
    </lineage>
</organism>
<dbReference type="SUPFAM" id="SSF55048">
    <property type="entry name" value="Probable ACP-binding domain of malonyl-CoA ACP transacylase"/>
    <property type="match status" value="1"/>
</dbReference>
<dbReference type="InterPro" id="IPR016039">
    <property type="entry name" value="Thiolase-like"/>
</dbReference>
<dbReference type="InterPro" id="IPR036291">
    <property type="entry name" value="NAD(P)-bd_dom_sf"/>
</dbReference>
<accession>A0ABT3NCS8</accession>
<dbReference type="SUPFAM" id="SSF51412">
    <property type="entry name" value="Inosine monophosphate dehydrogenase (IMPDH)"/>
    <property type="match status" value="2"/>
</dbReference>
<feature type="domain" description="PKS/mFAS DH" evidence="8">
    <location>
        <begin position="3485"/>
        <end position="3778"/>
    </location>
</feature>
<keyword evidence="3" id="KW-0808">Transferase</keyword>
<feature type="domain" description="Carrier" evidence="6">
    <location>
        <begin position="2728"/>
        <end position="2804"/>
    </location>
</feature>
<feature type="active site" description="Proton acceptor; for dehydratase activity" evidence="4">
    <location>
        <position position="3520"/>
    </location>
</feature>
<dbReference type="InterPro" id="IPR018201">
    <property type="entry name" value="Ketoacyl_synth_AS"/>
</dbReference>
<dbReference type="Pfam" id="PF21089">
    <property type="entry name" value="PKS_DH_N"/>
    <property type="match status" value="1"/>
</dbReference>
<evidence type="ECO:0000256" key="5">
    <source>
        <dbReference type="SAM" id="MobiDB-lite"/>
    </source>
</evidence>
<dbReference type="PROSITE" id="PS00606">
    <property type="entry name" value="KS3_1"/>
    <property type="match status" value="3"/>
</dbReference>
<dbReference type="InterPro" id="IPR020807">
    <property type="entry name" value="PKS_DH"/>
</dbReference>
<dbReference type="CDD" id="cd00833">
    <property type="entry name" value="PKS"/>
    <property type="match status" value="1"/>
</dbReference>
<dbReference type="Gene3D" id="3.30.70.250">
    <property type="entry name" value="Malonyl-CoA ACP transacylase, ACP-binding"/>
    <property type="match status" value="1"/>
</dbReference>
<proteinExistence type="predicted"/>
<dbReference type="InterPro" id="IPR014031">
    <property type="entry name" value="Ketoacyl_synth_C"/>
</dbReference>
<dbReference type="SUPFAM" id="SSF52151">
    <property type="entry name" value="FabD/lysophospholipase-like"/>
    <property type="match status" value="1"/>
</dbReference>
<dbReference type="Pfam" id="PF02801">
    <property type="entry name" value="Ketoacyl-synt_C"/>
    <property type="match status" value="2"/>
</dbReference>
<evidence type="ECO:0000256" key="3">
    <source>
        <dbReference type="ARBA" id="ARBA00022679"/>
    </source>
</evidence>
<feature type="region of interest" description="N-terminal hotdog fold" evidence="4">
    <location>
        <begin position="3485"/>
        <end position="3617"/>
    </location>
</feature>
<keyword evidence="10" id="KW-1185">Reference proteome</keyword>
<dbReference type="InterPro" id="IPR036736">
    <property type="entry name" value="ACP-like_sf"/>
</dbReference>
<dbReference type="Pfam" id="PF14765">
    <property type="entry name" value="PS-DH"/>
    <property type="match status" value="1"/>
</dbReference>
<evidence type="ECO:0000313" key="9">
    <source>
        <dbReference type="EMBL" id="MCW7755220.1"/>
    </source>
</evidence>
<dbReference type="CDD" id="cd08953">
    <property type="entry name" value="KR_2_SDR_x"/>
    <property type="match status" value="1"/>
</dbReference>
<dbReference type="InterPro" id="IPR016035">
    <property type="entry name" value="Acyl_Trfase/lysoPLipase"/>
</dbReference>
<dbReference type="InterPro" id="IPR013968">
    <property type="entry name" value="PKS_KR"/>
</dbReference>
<feature type="region of interest" description="C-terminal hotdog fold" evidence="4">
    <location>
        <begin position="3632"/>
        <end position="3778"/>
    </location>
</feature>
<dbReference type="SUPFAM" id="SSF53901">
    <property type="entry name" value="Thiolase-like"/>
    <property type="match status" value="3"/>
</dbReference>
<evidence type="ECO:0000256" key="1">
    <source>
        <dbReference type="ARBA" id="ARBA00022450"/>
    </source>
</evidence>
<dbReference type="Gene3D" id="3.40.47.10">
    <property type="match status" value="4"/>
</dbReference>
<dbReference type="InterPro" id="IPR020841">
    <property type="entry name" value="PKS_Beta-ketoAc_synthase_dom"/>
</dbReference>
<name>A0ABT3NCS8_9BACT</name>